<reference evidence="13 14" key="1">
    <citation type="submission" date="2018-02" db="EMBL/GenBank/DDBJ databases">
        <title>Insights into the biology of acidophilic members of the Acidiferrobacteraceae family derived from comparative genomic analyses.</title>
        <authorList>
            <person name="Issotta F."/>
            <person name="Thyssen C."/>
            <person name="Mena C."/>
            <person name="Moya A."/>
            <person name="Bellenberg S."/>
            <person name="Sproer C."/>
            <person name="Covarrubias P.C."/>
            <person name="Sand W."/>
            <person name="Quatrini R."/>
            <person name="Vera M."/>
        </authorList>
    </citation>
    <scope>NUCLEOTIDE SEQUENCE [LARGE SCALE GENOMIC DNA]</scope>
    <source>
        <strain evidence="14">m-1</strain>
    </source>
</reference>
<dbReference type="InterPro" id="IPR011708">
    <property type="entry name" value="DNA_pol3_alpha_NTPase_dom"/>
</dbReference>
<dbReference type="EC" id="2.7.7.7" evidence="11"/>
<dbReference type="CDD" id="cd07434">
    <property type="entry name" value="PHP_PolIIIA_DnaE2"/>
    <property type="match status" value="1"/>
</dbReference>
<dbReference type="InterPro" id="IPR040982">
    <property type="entry name" value="DNA_pol3_finger"/>
</dbReference>
<dbReference type="NCBIfam" id="TIGR00594">
    <property type="entry name" value="polc"/>
    <property type="match status" value="1"/>
</dbReference>
<organism evidence="13 14">
    <name type="scientific">Acidiferrobacter thiooxydans</name>
    <dbReference type="NCBI Taxonomy" id="163359"/>
    <lineage>
        <taxon>Bacteria</taxon>
        <taxon>Pseudomonadati</taxon>
        <taxon>Pseudomonadota</taxon>
        <taxon>Gammaproteobacteria</taxon>
        <taxon>Acidiferrobacterales</taxon>
        <taxon>Acidiferrobacteraceae</taxon>
        <taxon>Acidiferrobacter</taxon>
    </lineage>
</organism>
<dbReference type="InterPro" id="IPR012340">
    <property type="entry name" value="NA-bd_OB-fold"/>
</dbReference>
<dbReference type="Proteomes" id="UP000253250">
    <property type="component" value="Unassembled WGS sequence"/>
</dbReference>
<comment type="caution">
    <text evidence="13">The sequence shown here is derived from an EMBL/GenBank/DDBJ whole genome shotgun (WGS) entry which is preliminary data.</text>
</comment>
<evidence type="ECO:0000256" key="10">
    <source>
        <dbReference type="ARBA" id="ARBA00023204"/>
    </source>
</evidence>
<evidence type="ECO:0000256" key="2">
    <source>
        <dbReference type="ARBA" id="ARBA00007391"/>
    </source>
</evidence>
<dbReference type="GO" id="GO:0008408">
    <property type="term" value="F:3'-5' exonuclease activity"/>
    <property type="evidence" value="ECO:0007669"/>
    <property type="project" value="InterPro"/>
</dbReference>
<evidence type="ECO:0000256" key="8">
    <source>
        <dbReference type="ARBA" id="ARBA00022763"/>
    </source>
</evidence>
<evidence type="ECO:0000313" key="13">
    <source>
        <dbReference type="EMBL" id="RCN58906.1"/>
    </source>
</evidence>
<dbReference type="Gene3D" id="2.40.50.140">
    <property type="entry name" value="Nucleic acid-binding proteins"/>
    <property type="match status" value="1"/>
</dbReference>
<evidence type="ECO:0000256" key="1">
    <source>
        <dbReference type="ARBA" id="ARBA00004496"/>
    </source>
</evidence>
<comment type="function">
    <text evidence="11">DNA polymerase involved in damage-induced mutagenesis and translesion synthesis (TLS). It is not the major replicative DNA polymerase.</text>
</comment>
<keyword evidence="14" id="KW-1185">Reference proteome</keyword>
<evidence type="ECO:0000256" key="4">
    <source>
        <dbReference type="ARBA" id="ARBA00022490"/>
    </source>
</evidence>
<keyword evidence="7 11" id="KW-0235">DNA replication</keyword>
<sequence length="1004" mass="110420">MIAYSELHCLSHFSFLRGASAPQELVERACALSYRGLAITDECSLSGIVHAHRAARDRGLPLIVGSEITVREGLKCVVLVSSARGYAELSELITRGRQVDKGDYDLGIADLGALADCLVLWCPDAGGDHDPLAGALARALSARFWIAGELHKTGTDDGYKGRLQALSARLGRPVVACGDVHMHKRGRRALQDTMTAVRLKTTVAEAGWALFPNGERHLRDIPTLCALYPEAWLKETQVVAEACRFSLEDLQYRYPRQGRSPRHSLGQLMRLTRAGLAARYPQGVPDSVRSLVRHELSLIGELAYADYFLTVHDLVRFAKDRGILCQGRGSAANSVVCYALGITAVDPARLEVLFERFISRERREPPDIDIDFEHERREEVIQYLYERYGRERAAMTASVITYRTRSALRDVAKALGCEAALVDRLAGLLGWWEGVDVLEERLVEHGYDVRRSPFRPLIALVRELVGRPRHLSQHVGGMVLSQEALTRLIPIEKAAMPGRTVLQWDKDDLDTLRIMKVDCLGLGMLTALQRAFALMREHGLGPGTLEDIPAEDPAVYEMVSAADTVGVFQIESRAQMALLPRLRPRTFYDLVVQIAIVRPGPIQGNMVHPYLRRRQGREAVSYPSCEIEAVLGRTLGIPLFQEQVIKLAVVAAGFSPGEADELRRAMGAWKRDGDLRAFKERFLKGMGARGYGKDYAQDIYRQIHGFGAYGFPESHAASFALLAYASAWLKCHVPDVYLCALLNSQPLGFYAPSQIIADARRHGVRVLAPDARSSQVATVLEMRPSGRAVRLGLDLVRGLSRKGAARLAQLPLRGRSSWQSMAQGASLSRTDGGRLAQGGALDDVCGSRPQALWESLAIQAPLPLFADPEEARVWRRPGTHADDVAADYQALGFSLRGHPVGLMRKRLASHVLPIATLGGIRSATVVTIAGLVTSRQRPGSAKGLMFLLLEDETGTANVIVSPEVAQAFRALVLRSALVLVTGVLERTSDKVQHIHARAFTRIWA</sequence>
<dbReference type="GO" id="GO:0006260">
    <property type="term" value="P:DNA replication"/>
    <property type="evidence" value="ECO:0007669"/>
    <property type="project" value="UniProtKB-KW"/>
</dbReference>
<evidence type="ECO:0000256" key="9">
    <source>
        <dbReference type="ARBA" id="ARBA00022932"/>
    </source>
</evidence>
<dbReference type="GO" id="GO:0003676">
    <property type="term" value="F:nucleic acid binding"/>
    <property type="evidence" value="ECO:0007669"/>
    <property type="project" value="InterPro"/>
</dbReference>
<dbReference type="InterPro" id="IPR003141">
    <property type="entry name" value="Pol/His_phosphatase_N"/>
</dbReference>
<dbReference type="InterPro" id="IPR023073">
    <property type="entry name" value="DnaE2"/>
</dbReference>
<keyword evidence="4 11" id="KW-0963">Cytoplasm</keyword>
<evidence type="ECO:0000259" key="12">
    <source>
        <dbReference type="SMART" id="SM00481"/>
    </source>
</evidence>
<dbReference type="OrthoDB" id="9803237at2"/>
<dbReference type="InterPro" id="IPR004365">
    <property type="entry name" value="NA-bd_OB_tRNA"/>
</dbReference>
<evidence type="ECO:0000256" key="5">
    <source>
        <dbReference type="ARBA" id="ARBA00022679"/>
    </source>
</evidence>
<dbReference type="Pfam" id="PF07733">
    <property type="entry name" value="DNA_pol3_alpha"/>
    <property type="match status" value="1"/>
</dbReference>
<dbReference type="RefSeq" id="WP_114282346.1">
    <property type="nucleotide sequence ID" value="NZ_PSYR01000001.1"/>
</dbReference>
<accession>A0A368HHQ9</accession>
<evidence type="ECO:0000256" key="6">
    <source>
        <dbReference type="ARBA" id="ARBA00022695"/>
    </source>
</evidence>
<protein>
    <recommendedName>
        <fullName evidence="3 11">Error-prone DNA polymerase</fullName>
        <ecNumber evidence="11">2.7.7.7</ecNumber>
    </recommendedName>
</protein>
<dbReference type="Gene3D" id="3.20.20.140">
    <property type="entry name" value="Metal-dependent hydrolases"/>
    <property type="match status" value="1"/>
</dbReference>
<dbReference type="Pfam" id="PF17657">
    <property type="entry name" value="DNA_pol3_finger"/>
    <property type="match status" value="1"/>
</dbReference>
<evidence type="ECO:0000256" key="3">
    <source>
        <dbReference type="ARBA" id="ARBA00017273"/>
    </source>
</evidence>
<dbReference type="InterPro" id="IPR004805">
    <property type="entry name" value="DnaE2/DnaE/PolC"/>
</dbReference>
<dbReference type="NCBIfam" id="NF004225">
    <property type="entry name" value="PRK05672.1"/>
    <property type="match status" value="1"/>
</dbReference>
<dbReference type="AlphaFoldDB" id="A0A368HHQ9"/>
<dbReference type="Pfam" id="PF01336">
    <property type="entry name" value="tRNA_anti-codon"/>
    <property type="match status" value="1"/>
</dbReference>
<dbReference type="InterPro" id="IPR004013">
    <property type="entry name" value="PHP_dom"/>
</dbReference>
<dbReference type="SMART" id="SM00481">
    <property type="entry name" value="POLIIIAc"/>
    <property type="match status" value="1"/>
</dbReference>
<keyword evidence="10 11" id="KW-0234">DNA repair</keyword>
<dbReference type="GO" id="GO:0003887">
    <property type="term" value="F:DNA-directed DNA polymerase activity"/>
    <property type="evidence" value="ECO:0007669"/>
    <property type="project" value="UniProtKB-UniRule"/>
</dbReference>
<feature type="domain" description="Polymerase/histidinol phosphatase N-terminal" evidence="12">
    <location>
        <begin position="5"/>
        <end position="72"/>
    </location>
</feature>
<evidence type="ECO:0000256" key="7">
    <source>
        <dbReference type="ARBA" id="ARBA00022705"/>
    </source>
</evidence>
<dbReference type="PANTHER" id="PTHR32294:SF4">
    <property type="entry name" value="ERROR-PRONE DNA POLYMERASE"/>
    <property type="match status" value="1"/>
</dbReference>
<dbReference type="SUPFAM" id="SSF89550">
    <property type="entry name" value="PHP domain-like"/>
    <property type="match status" value="1"/>
</dbReference>
<dbReference type="GO" id="GO:0005737">
    <property type="term" value="C:cytoplasm"/>
    <property type="evidence" value="ECO:0007669"/>
    <property type="project" value="UniProtKB-SubCell"/>
</dbReference>
<dbReference type="CDD" id="cd04485">
    <property type="entry name" value="DnaE_OBF"/>
    <property type="match status" value="1"/>
</dbReference>
<keyword evidence="8 11" id="KW-0227">DNA damage</keyword>
<dbReference type="GO" id="GO:0006281">
    <property type="term" value="P:DNA repair"/>
    <property type="evidence" value="ECO:0007669"/>
    <property type="project" value="UniProtKB-UniRule"/>
</dbReference>
<dbReference type="HAMAP" id="MF_01902">
    <property type="entry name" value="DNApol_error_prone"/>
    <property type="match status" value="1"/>
</dbReference>
<comment type="similarity">
    <text evidence="2 11">Belongs to the DNA polymerase type-C family. DnaE2 subfamily.</text>
</comment>
<name>A0A368HHQ9_9GAMM</name>
<dbReference type="PANTHER" id="PTHR32294">
    <property type="entry name" value="DNA POLYMERASE III SUBUNIT ALPHA"/>
    <property type="match status" value="1"/>
</dbReference>
<keyword evidence="5 11" id="KW-0808">Transferase</keyword>
<evidence type="ECO:0000313" key="14">
    <source>
        <dbReference type="Proteomes" id="UP000253250"/>
    </source>
</evidence>
<proteinExistence type="inferred from homology"/>
<dbReference type="Pfam" id="PF02811">
    <property type="entry name" value="PHP"/>
    <property type="match status" value="1"/>
</dbReference>
<comment type="catalytic activity">
    <reaction evidence="11">
        <text>DNA(n) + a 2'-deoxyribonucleoside 5'-triphosphate = DNA(n+1) + diphosphate</text>
        <dbReference type="Rhea" id="RHEA:22508"/>
        <dbReference type="Rhea" id="RHEA-COMP:17339"/>
        <dbReference type="Rhea" id="RHEA-COMP:17340"/>
        <dbReference type="ChEBI" id="CHEBI:33019"/>
        <dbReference type="ChEBI" id="CHEBI:61560"/>
        <dbReference type="ChEBI" id="CHEBI:173112"/>
        <dbReference type="EC" id="2.7.7.7"/>
    </reaction>
</comment>
<dbReference type="InterPro" id="IPR016195">
    <property type="entry name" value="Pol/histidinol_Pase-like"/>
</dbReference>
<evidence type="ECO:0000256" key="11">
    <source>
        <dbReference type="HAMAP-Rule" id="MF_01902"/>
    </source>
</evidence>
<dbReference type="EMBL" id="PSYR01000001">
    <property type="protein sequence ID" value="RCN58906.1"/>
    <property type="molecule type" value="Genomic_DNA"/>
</dbReference>
<comment type="subcellular location">
    <subcellularLocation>
        <location evidence="1 11">Cytoplasm</location>
    </subcellularLocation>
</comment>
<keyword evidence="9 11" id="KW-0239">DNA-directed DNA polymerase</keyword>
<keyword evidence="6 11" id="KW-0548">Nucleotidyltransferase</keyword>
<gene>
    <name evidence="11 13" type="primary">dnaE2</name>
    <name evidence="13" type="ORF">C4900_03880</name>
</gene>